<reference evidence="2 3" key="1">
    <citation type="journal article" date="2016" name="Appl. Microbiol. Biotechnol.">
        <title>Characterization of T-DNA insertion mutants with decreased virulence in the entomopathogenic fungus Beauveria bassiana JEF-007.</title>
        <authorList>
            <person name="Kim S."/>
            <person name="Lee S.J."/>
            <person name="Nai Y.S."/>
            <person name="Yu J.S."/>
            <person name="Lee M.R."/>
            <person name="Yang Y.T."/>
            <person name="Kim J.S."/>
        </authorList>
    </citation>
    <scope>NUCLEOTIDE SEQUENCE [LARGE SCALE GENOMIC DNA]</scope>
    <source>
        <strain evidence="2 3">JEF-007</strain>
    </source>
</reference>
<feature type="region of interest" description="Disordered" evidence="1">
    <location>
        <begin position="563"/>
        <end position="587"/>
    </location>
</feature>
<feature type="compositionally biased region" description="Low complexity" evidence="1">
    <location>
        <begin position="484"/>
        <end position="502"/>
    </location>
</feature>
<comment type="caution">
    <text evidence="2">The sequence shown here is derived from an EMBL/GenBank/DDBJ whole genome shotgun (WGS) entry which is preliminary data.</text>
</comment>
<feature type="region of interest" description="Disordered" evidence="1">
    <location>
        <begin position="472"/>
        <end position="548"/>
    </location>
</feature>
<evidence type="ECO:0000256" key="1">
    <source>
        <dbReference type="SAM" id="MobiDB-lite"/>
    </source>
</evidence>
<dbReference type="Proteomes" id="UP000235728">
    <property type="component" value="Unassembled WGS sequence"/>
</dbReference>
<accession>A0A2N6NLR9</accession>
<evidence type="ECO:0000313" key="2">
    <source>
        <dbReference type="EMBL" id="PMB68220.1"/>
    </source>
</evidence>
<feature type="compositionally biased region" description="Low complexity" evidence="1">
    <location>
        <begin position="406"/>
        <end position="417"/>
    </location>
</feature>
<name>A0A2N6NLR9_BEABA</name>
<organism evidence="2 3">
    <name type="scientific">Beauveria bassiana</name>
    <name type="common">White muscardine disease fungus</name>
    <name type="synonym">Tritirachium shiotae</name>
    <dbReference type="NCBI Taxonomy" id="176275"/>
    <lineage>
        <taxon>Eukaryota</taxon>
        <taxon>Fungi</taxon>
        <taxon>Dikarya</taxon>
        <taxon>Ascomycota</taxon>
        <taxon>Pezizomycotina</taxon>
        <taxon>Sordariomycetes</taxon>
        <taxon>Hypocreomycetidae</taxon>
        <taxon>Hypocreales</taxon>
        <taxon>Cordycipitaceae</taxon>
        <taxon>Beauveria</taxon>
    </lineage>
</organism>
<feature type="compositionally biased region" description="Polar residues" evidence="1">
    <location>
        <begin position="472"/>
        <end position="483"/>
    </location>
</feature>
<evidence type="ECO:0000313" key="3">
    <source>
        <dbReference type="Proteomes" id="UP000235728"/>
    </source>
</evidence>
<feature type="region of interest" description="Disordered" evidence="1">
    <location>
        <begin position="400"/>
        <end position="427"/>
    </location>
</feature>
<dbReference type="AlphaFoldDB" id="A0A2N6NLR9"/>
<gene>
    <name evidence="2" type="ORF">BM221_006397</name>
</gene>
<dbReference type="EMBL" id="MRVG01000006">
    <property type="protein sequence ID" value="PMB68220.1"/>
    <property type="molecule type" value="Genomic_DNA"/>
</dbReference>
<proteinExistence type="predicted"/>
<protein>
    <submittedName>
        <fullName evidence="2">Uncharacterized protein</fullName>
    </submittedName>
</protein>
<sequence length="587" mass="63137">MTVASLKRVSSSGDFESALNYVATVGYDVAFLQGDARRVLADNPVSEHKGGERFDPSVAPLGALRATGPWAARLLQGNGTFIDELAGTATWSESLDLQDSAGRVAELVRHWMDEELPGEADMISRAPEELFPKSAPASEQFYSLRDSIHFLQQLLPGSPTCRPALTLLMAFCIGVDEFLCPVASLETTVYLGRRLGDLWDECVVECGGRDDAANWLALARDALHSSVFLQNREKLAYVGLVEKDKNVFNDWDTTAHYMLRAEAAMTPFVGFCLCAYAGLPFQDSLAGAVGIYCYNSALVLDFCKRATRLGAGSFTEVALADKTGELQGRGHLIGSILDYGETVLPQLFLCVLRPYVMASSSMVDVLDRYRERSWGLRLPVGKTTLCMMMAVMEGVRGSLADDGTTLSSSSSSSSSSSLPPPEPEPSGTAELAAEIVEMLGAQEAYNAYRAQPSVDALYRLPRIVRLVLQMGGQQASSQPLRQPTTTTTTATNTNTNTNGAATSVSRKAPQPRRWMTSLATACAPPLPSSKDMPASAKQRSSRLGPVRLLGTVDKLQSLALRSPARPGGYAAGRREFTGRPVGSGSSM</sequence>